<evidence type="ECO:0000259" key="4">
    <source>
        <dbReference type="Pfam" id="PF00884"/>
    </source>
</evidence>
<gene>
    <name evidence="5" type="ORF">WDU93_01700</name>
</gene>
<protein>
    <submittedName>
        <fullName evidence="5">Arylsulfatase</fullName>
        <ecNumber evidence="5">3.1.6.1</ecNumber>
    </submittedName>
</protein>
<dbReference type="Proteomes" id="UP001366085">
    <property type="component" value="Unassembled WGS sequence"/>
</dbReference>
<reference evidence="5 6" key="1">
    <citation type="submission" date="2024-02" db="EMBL/GenBank/DDBJ databases">
        <authorList>
            <person name="Saticioglu I.B."/>
        </authorList>
    </citation>
    <scope>NUCLEOTIDE SEQUENCE [LARGE SCALE GENOMIC DNA]</scope>
    <source>
        <strain evidence="5 6">Mu-43</strain>
    </source>
</reference>
<dbReference type="InterPro" id="IPR017850">
    <property type="entry name" value="Alkaline_phosphatase_core_sf"/>
</dbReference>
<dbReference type="GO" id="GO:0004065">
    <property type="term" value="F:arylsulfatase activity"/>
    <property type="evidence" value="ECO:0007669"/>
    <property type="project" value="UniProtKB-EC"/>
</dbReference>
<sequence>MTPHGDTPGPNIVLICVDQWRGDCLSADGHPVVRTPYLDALAARGVRFRNAYSATPTCVPARMALLTGLAQEHHRRVGYVDGIDFDIDETLPRTLGAHGYQTQAIGKMHYSPERARLGFDDVVLHDGYLHHSRRRGRDPRFYDDYLTWLREQAGTSAVDDYVENGINCNSVVARPWDKPERLHPTNWVVTEAESWLYRRDPTRPFFLYLSFHRPHAPYDPPAWAFEQYLDAPTQEPPVGDWVGEFAHLRNDALPDATVARYDERTTHRARAGYYGHISHIDAQISRFLDMLAEFGVANDTYVLFTSDHGDMLGDHDMWRKGYPYEGSARVPMILTGPTIAPGQCNDEIVELRDIMPTLLGCVGIEADAALDGRDLAASVERRAPASWTAPPPPPGVVERTGTGRAAPEAGAHLHGEHVILGQSMQWIRTGRWKYVWLSASGHEQLFDLESDPEELRNRAGDAATAEALAACRALLIDDLRGRPEGFVDGDALVPGRPVQPLLDAPHERVR</sequence>
<evidence type="ECO:0000256" key="1">
    <source>
        <dbReference type="ARBA" id="ARBA00008779"/>
    </source>
</evidence>
<organism evidence="5 6">
    <name type="scientific">Microbacterium istanbulense</name>
    <dbReference type="NCBI Taxonomy" id="3122049"/>
    <lineage>
        <taxon>Bacteria</taxon>
        <taxon>Bacillati</taxon>
        <taxon>Actinomycetota</taxon>
        <taxon>Actinomycetes</taxon>
        <taxon>Micrococcales</taxon>
        <taxon>Microbacteriaceae</taxon>
        <taxon>Microbacterium</taxon>
    </lineage>
</organism>
<dbReference type="PROSITE" id="PS00149">
    <property type="entry name" value="SULFATASE_2"/>
    <property type="match status" value="1"/>
</dbReference>
<dbReference type="EMBL" id="JBBDGN010000001">
    <property type="protein sequence ID" value="MEJ1090391.1"/>
    <property type="molecule type" value="Genomic_DNA"/>
</dbReference>
<name>A0ABU8LHH7_9MICO</name>
<keyword evidence="6" id="KW-1185">Reference proteome</keyword>
<evidence type="ECO:0000313" key="6">
    <source>
        <dbReference type="Proteomes" id="UP001366085"/>
    </source>
</evidence>
<proteinExistence type="inferred from homology"/>
<evidence type="ECO:0000256" key="3">
    <source>
        <dbReference type="ARBA" id="ARBA00022801"/>
    </source>
</evidence>
<evidence type="ECO:0000313" key="5">
    <source>
        <dbReference type="EMBL" id="MEJ1090391.1"/>
    </source>
</evidence>
<comment type="similarity">
    <text evidence="1">Belongs to the sulfatase family.</text>
</comment>
<keyword evidence="3 5" id="KW-0378">Hydrolase</keyword>
<accession>A0ABU8LHH7</accession>
<dbReference type="SUPFAM" id="SSF53649">
    <property type="entry name" value="Alkaline phosphatase-like"/>
    <property type="match status" value="1"/>
</dbReference>
<comment type="caution">
    <text evidence="5">The sequence shown here is derived from an EMBL/GenBank/DDBJ whole genome shotgun (WGS) entry which is preliminary data.</text>
</comment>
<dbReference type="EC" id="3.1.6.1" evidence="5"/>
<dbReference type="InterPro" id="IPR024607">
    <property type="entry name" value="Sulfatase_CS"/>
</dbReference>
<dbReference type="Pfam" id="PF00884">
    <property type="entry name" value="Sulfatase"/>
    <property type="match status" value="1"/>
</dbReference>
<dbReference type="RefSeq" id="WP_337316714.1">
    <property type="nucleotide sequence ID" value="NZ_JBBDGN010000001.1"/>
</dbReference>
<feature type="domain" description="Sulfatase N-terminal" evidence="4">
    <location>
        <begin position="10"/>
        <end position="364"/>
    </location>
</feature>
<keyword evidence="2" id="KW-0479">Metal-binding</keyword>
<dbReference type="Gene3D" id="3.40.720.10">
    <property type="entry name" value="Alkaline Phosphatase, subunit A"/>
    <property type="match status" value="1"/>
</dbReference>
<dbReference type="PANTHER" id="PTHR45953:SF1">
    <property type="entry name" value="IDURONATE 2-SULFATASE"/>
    <property type="match status" value="1"/>
</dbReference>
<dbReference type="PANTHER" id="PTHR45953">
    <property type="entry name" value="IDURONATE 2-SULFATASE"/>
    <property type="match status" value="1"/>
</dbReference>
<dbReference type="InterPro" id="IPR000917">
    <property type="entry name" value="Sulfatase_N"/>
</dbReference>
<evidence type="ECO:0000256" key="2">
    <source>
        <dbReference type="ARBA" id="ARBA00022723"/>
    </source>
</evidence>
<dbReference type="NCBIfam" id="NF010322">
    <property type="entry name" value="PRK13759.1"/>
    <property type="match status" value="1"/>
</dbReference>
<dbReference type="CDD" id="cd16022">
    <property type="entry name" value="sulfatase_like"/>
    <property type="match status" value="1"/>
</dbReference>